<dbReference type="CDD" id="cd06445">
    <property type="entry name" value="ATase"/>
    <property type="match status" value="1"/>
</dbReference>
<protein>
    <recommendedName>
        <fullName evidence="4">Methylated-DNA--protein-cysteine methyltransferase</fullName>
        <ecNumber evidence="3">2.1.1.63</ecNumber>
    </recommendedName>
    <alternativeName>
        <fullName evidence="9">6-O-methylguanine-DNA methyltransferase</fullName>
    </alternativeName>
    <alternativeName>
        <fullName evidence="10">O-6-methylguanine-DNA-alkyltransferase</fullName>
    </alternativeName>
</protein>
<evidence type="ECO:0000256" key="10">
    <source>
        <dbReference type="ARBA" id="ARBA00031621"/>
    </source>
</evidence>
<keyword evidence="6" id="KW-0808">Transferase</keyword>
<dbReference type="GO" id="GO:0006281">
    <property type="term" value="P:DNA repair"/>
    <property type="evidence" value="ECO:0007669"/>
    <property type="project" value="UniProtKB-KW"/>
</dbReference>
<dbReference type="InterPro" id="IPR036217">
    <property type="entry name" value="MethylDNA_cys_MeTrfase_DNAb"/>
</dbReference>
<comment type="caution">
    <text evidence="13">The sequence shown here is derived from an EMBL/GenBank/DDBJ whole genome shotgun (WGS) entry which is preliminary data.</text>
</comment>
<evidence type="ECO:0000256" key="3">
    <source>
        <dbReference type="ARBA" id="ARBA00011918"/>
    </source>
</evidence>
<dbReference type="PROSITE" id="PS00374">
    <property type="entry name" value="MGMT"/>
    <property type="match status" value="1"/>
</dbReference>
<evidence type="ECO:0000256" key="9">
    <source>
        <dbReference type="ARBA" id="ARBA00030795"/>
    </source>
</evidence>
<dbReference type="InterPro" id="IPR014048">
    <property type="entry name" value="MethylDNA_cys_MeTrfase_DNA-bd"/>
</dbReference>
<dbReference type="NCBIfam" id="TIGR00589">
    <property type="entry name" value="ogt"/>
    <property type="match status" value="1"/>
</dbReference>
<evidence type="ECO:0000256" key="5">
    <source>
        <dbReference type="ARBA" id="ARBA00022603"/>
    </source>
</evidence>
<gene>
    <name evidence="13" type="ORF">K490DRAFT_13869</name>
</gene>
<feature type="non-terminal residue" evidence="13">
    <location>
        <position position="115"/>
    </location>
</feature>
<keyword evidence="8" id="KW-0234">DNA repair</keyword>
<keyword evidence="7" id="KW-0227">DNA damage</keyword>
<dbReference type="AlphaFoldDB" id="A0A9P4HZ69"/>
<evidence type="ECO:0000256" key="8">
    <source>
        <dbReference type="ARBA" id="ARBA00023204"/>
    </source>
</evidence>
<accession>A0A9P4HZ69</accession>
<feature type="domain" description="Methylated-DNA-[protein]-cysteine S-methyltransferase DNA binding" evidence="12">
    <location>
        <begin position="9"/>
        <end position="99"/>
    </location>
</feature>
<organism evidence="13 14">
    <name type="scientific">Saccharata proteae CBS 121410</name>
    <dbReference type="NCBI Taxonomy" id="1314787"/>
    <lineage>
        <taxon>Eukaryota</taxon>
        <taxon>Fungi</taxon>
        <taxon>Dikarya</taxon>
        <taxon>Ascomycota</taxon>
        <taxon>Pezizomycotina</taxon>
        <taxon>Dothideomycetes</taxon>
        <taxon>Dothideomycetes incertae sedis</taxon>
        <taxon>Botryosphaeriales</taxon>
        <taxon>Saccharataceae</taxon>
        <taxon>Saccharata</taxon>
    </lineage>
</organism>
<evidence type="ECO:0000256" key="2">
    <source>
        <dbReference type="ARBA" id="ARBA00008711"/>
    </source>
</evidence>
<comment type="catalytic activity">
    <reaction evidence="1">
        <text>a 4-O-methyl-thymidine in DNA + L-cysteinyl-[protein] = a thymidine in DNA + S-methyl-L-cysteinyl-[protein]</text>
        <dbReference type="Rhea" id="RHEA:53428"/>
        <dbReference type="Rhea" id="RHEA-COMP:10131"/>
        <dbReference type="Rhea" id="RHEA-COMP:10132"/>
        <dbReference type="Rhea" id="RHEA-COMP:13555"/>
        <dbReference type="Rhea" id="RHEA-COMP:13556"/>
        <dbReference type="ChEBI" id="CHEBI:29950"/>
        <dbReference type="ChEBI" id="CHEBI:82612"/>
        <dbReference type="ChEBI" id="CHEBI:137386"/>
        <dbReference type="ChEBI" id="CHEBI:137387"/>
        <dbReference type="EC" id="2.1.1.63"/>
    </reaction>
</comment>
<dbReference type="EMBL" id="ML978713">
    <property type="protein sequence ID" value="KAF2090128.1"/>
    <property type="molecule type" value="Genomic_DNA"/>
</dbReference>
<evidence type="ECO:0000256" key="4">
    <source>
        <dbReference type="ARBA" id="ARBA00015377"/>
    </source>
</evidence>
<comment type="similarity">
    <text evidence="2">Belongs to the MGMT family.</text>
</comment>
<dbReference type="PANTHER" id="PTHR10815:SF13">
    <property type="entry name" value="METHYLATED-DNA--PROTEIN-CYSTEINE METHYLTRANSFERASE"/>
    <property type="match status" value="1"/>
</dbReference>
<dbReference type="InterPro" id="IPR001497">
    <property type="entry name" value="MethylDNA_cys_MeTrfase_AS"/>
</dbReference>
<dbReference type="Pfam" id="PF01035">
    <property type="entry name" value="DNA_binding_1"/>
    <property type="match status" value="1"/>
</dbReference>
<dbReference type="Proteomes" id="UP000799776">
    <property type="component" value="Unassembled WGS sequence"/>
</dbReference>
<dbReference type="EC" id="2.1.1.63" evidence="3"/>
<dbReference type="PANTHER" id="PTHR10815">
    <property type="entry name" value="METHYLATED-DNA--PROTEIN-CYSTEINE METHYLTRANSFERASE"/>
    <property type="match status" value="1"/>
</dbReference>
<dbReference type="GO" id="GO:0032259">
    <property type="term" value="P:methylation"/>
    <property type="evidence" value="ECO:0007669"/>
    <property type="project" value="UniProtKB-KW"/>
</dbReference>
<evidence type="ECO:0000256" key="11">
    <source>
        <dbReference type="ARBA" id="ARBA00049348"/>
    </source>
</evidence>
<name>A0A9P4HZ69_9PEZI</name>
<evidence type="ECO:0000259" key="12">
    <source>
        <dbReference type="Pfam" id="PF01035"/>
    </source>
</evidence>
<proteinExistence type="inferred from homology"/>
<dbReference type="SUPFAM" id="SSF46767">
    <property type="entry name" value="Methylated DNA-protein cysteine methyltransferase, C-terminal domain"/>
    <property type="match status" value="1"/>
</dbReference>
<keyword evidence="14" id="KW-1185">Reference proteome</keyword>
<dbReference type="GO" id="GO:0003908">
    <property type="term" value="F:methylated-DNA-[protein]-cysteine S-methyltransferase activity"/>
    <property type="evidence" value="ECO:0007669"/>
    <property type="project" value="UniProtKB-EC"/>
</dbReference>
<dbReference type="OrthoDB" id="1907495at2759"/>
<evidence type="ECO:0000313" key="13">
    <source>
        <dbReference type="EMBL" id="KAF2090128.1"/>
    </source>
</evidence>
<comment type="catalytic activity">
    <reaction evidence="11">
        <text>a 6-O-methyl-2'-deoxyguanosine in DNA + L-cysteinyl-[protein] = S-methyl-L-cysteinyl-[protein] + a 2'-deoxyguanosine in DNA</text>
        <dbReference type="Rhea" id="RHEA:24000"/>
        <dbReference type="Rhea" id="RHEA-COMP:10131"/>
        <dbReference type="Rhea" id="RHEA-COMP:10132"/>
        <dbReference type="Rhea" id="RHEA-COMP:11367"/>
        <dbReference type="Rhea" id="RHEA-COMP:11368"/>
        <dbReference type="ChEBI" id="CHEBI:29950"/>
        <dbReference type="ChEBI" id="CHEBI:82612"/>
        <dbReference type="ChEBI" id="CHEBI:85445"/>
        <dbReference type="ChEBI" id="CHEBI:85448"/>
        <dbReference type="EC" id="2.1.1.63"/>
    </reaction>
</comment>
<evidence type="ECO:0000256" key="6">
    <source>
        <dbReference type="ARBA" id="ARBA00022679"/>
    </source>
</evidence>
<dbReference type="InterPro" id="IPR036388">
    <property type="entry name" value="WH-like_DNA-bd_sf"/>
</dbReference>
<evidence type="ECO:0000256" key="1">
    <source>
        <dbReference type="ARBA" id="ARBA00001286"/>
    </source>
</evidence>
<keyword evidence="5" id="KW-0489">Methyltransferase</keyword>
<feature type="non-terminal residue" evidence="13">
    <location>
        <position position="1"/>
    </location>
</feature>
<dbReference type="Gene3D" id="1.10.10.10">
    <property type="entry name" value="Winged helix-like DNA-binding domain superfamily/Winged helix DNA-binding domain"/>
    <property type="match status" value="1"/>
</dbReference>
<evidence type="ECO:0000256" key="7">
    <source>
        <dbReference type="ARBA" id="ARBA00022763"/>
    </source>
</evidence>
<reference evidence="13" key="1">
    <citation type="journal article" date="2020" name="Stud. Mycol.">
        <title>101 Dothideomycetes genomes: a test case for predicting lifestyles and emergence of pathogens.</title>
        <authorList>
            <person name="Haridas S."/>
            <person name="Albert R."/>
            <person name="Binder M."/>
            <person name="Bloem J."/>
            <person name="Labutti K."/>
            <person name="Salamov A."/>
            <person name="Andreopoulos B."/>
            <person name="Baker S."/>
            <person name="Barry K."/>
            <person name="Bills G."/>
            <person name="Bluhm B."/>
            <person name="Cannon C."/>
            <person name="Castanera R."/>
            <person name="Culley D."/>
            <person name="Daum C."/>
            <person name="Ezra D."/>
            <person name="Gonzalez J."/>
            <person name="Henrissat B."/>
            <person name="Kuo A."/>
            <person name="Liang C."/>
            <person name="Lipzen A."/>
            <person name="Lutzoni F."/>
            <person name="Magnuson J."/>
            <person name="Mondo S."/>
            <person name="Nolan M."/>
            <person name="Ohm R."/>
            <person name="Pangilinan J."/>
            <person name="Park H.-J."/>
            <person name="Ramirez L."/>
            <person name="Alfaro M."/>
            <person name="Sun H."/>
            <person name="Tritt A."/>
            <person name="Yoshinaga Y."/>
            <person name="Zwiers L.-H."/>
            <person name="Turgeon B."/>
            <person name="Goodwin S."/>
            <person name="Spatafora J."/>
            <person name="Crous P."/>
            <person name="Grigoriev I."/>
        </authorList>
    </citation>
    <scope>NUCLEOTIDE SEQUENCE</scope>
    <source>
        <strain evidence="13">CBS 121410</strain>
    </source>
</reference>
<sequence>LEISPDLTPFRKFVLILLTYIPRGRYSTYGAMSSYISRNHQKCSARAIGNAMRNNPYAPIVPCHRVLAHDGKIGGFGGEWGEQGKHAAEKKRLLAEEGVAFSSTGKAVGKPFENF</sequence>
<evidence type="ECO:0000313" key="14">
    <source>
        <dbReference type="Proteomes" id="UP000799776"/>
    </source>
</evidence>